<dbReference type="PROSITE" id="PS00974">
    <property type="entry name" value="MANNITOL_DHGENASE"/>
    <property type="match status" value="1"/>
</dbReference>
<gene>
    <name evidence="9" type="ORF">GCM10022224_023240</name>
</gene>
<sequence length="480" mass="51435">MRLSRATLSRVAPAARPLALPRLTGVVHLGIGAFHRAHQAVYTERAMAATGDDRWGICGVSQRSTDVADRLRPQDCLYGVRAGDEVRVVGSVREVLVPGDDLAARLAAPQTAVVTLTVTEKAYRRDTMPWSGPGAVPGAVPGRPVPGAAPGRPVPGVVGRLVAGLRARAAADAGPLTVVSCDNLPDNGATLARLVAELCEPPLLRWVEENVTFPATMVDRIVPATTPADLDDVAARLGVTDLGAVVTEPFTQWVIEDRFAGDRPAWERAGALLVDDVRPYERMKLRLLNGSHSAIAYLSGAAYVSEAVADPAFAAFLRRLMDDDLTPTLGGLDGFDLPAYKESLLARFANPGLRHRVAQIAADGSQKLPQRLLDPARDRLAAGREPRWIALAVAGWMRHVTTCRELDDPLAARLRGDETASFSSTAAATVRRLLAVEEIFGADLRDDRVFRDLVTDCLERLAADDLPTVLHALDADSATH</sequence>
<dbReference type="InterPro" id="IPR050988">
    <property type="entry name" value="Mannitol_DH/Oxidoreductase"/>
</dbReference>
<dbReference type="InterPro" id="IPR008927">
    <property type="entry name" value="6-PGluconate_DH-like_C_sf"/>
</dbReference>
<feature type="domain" description="Mannitol dehydrogenase N-terminal" evidence="7">
    <location>
        <begin position="25"/>
        <end position="267"/>
    </location>
</feature>
<dbReference type="EC" id="1.1.1.17" evidence="2"/>
<evidence type="ECO:0000259" key="8">
    <source>
        <dbReference type="Pfam" id="PF08125"/>
    </source>
</evidence>
<dbReference type="PANTHER" id="PTHR43362">
    <property type="entry name" value="MANNITOL DEHYDROGENASE DSF1-RELATED"/>
    <property type="match status" value="1"/>
</dbReference>
<dbReference type="Pfam" id="PF01232">
    <property type="entry name" value="Mannitol_dh"/>
    <property type="match status" value="1"/>
</dbReference>
<feature type="domain" description="Mannitol dehydrogenase C-terminal" evidence="8">
    <location>
        <begin position="276"/>
        <end position="460"/>
    </location>
</feature>
<dbReference type="Proteomes" id="UP001500902">
    <property type="component" value="Unassembled WGS sequence"/>
</dbReference>
<evidence type="ECO:0000256" key="2">
    <source>
        <dbReference type="ARBA" id="ARBA00012939"/>
    </source>
</evidence>
<dbReference type="Pfam" id="PF08125">
    <property type="entry name" value="Mannitol_dh_C"/>
    <property type="match status" value="1"/>
</dbReference>
<comment type="similarity">
    <text evidence="1">Belongs to the mannitol dehydrogenase family.</text>
</comment>
<evidence type="ECO:0000259" key="7">
    <source>
        <dbReference type="Pfam" id="PF01232"/>
    </source>
</evidence>
<dbReference type="InterPro" id="IPR036291">
    <property type="entry name" value="NAD(P)-bd_dom_sf"/>
</dbReference>
<accession>A0ABP7BH27</accession>
<evidence type="ECO:0000256" key="3">
    <source>
        <dbReference type="ARBA" id="ARBA00016219"/>
    </source>
</evidence>
<evidence type="ECO:0000256" key="4">
    <source>
        <dbReference type="ARBA" id="ARBA00023002"/>
    </source>
</evidence>
<dbReference type="SUPFAM" id="SSF48179">
    <property type="entry name" value="6-phosphogluconate dehydrogenase C-terminal domain-like"/>
    <property type="match status" value="1"/>
</dbReference>
<comment type="caution">
    <text evidence="9">The sequence shown here is derived from an EMBL/GenBank/DDBJ whole genome shotgun (WGS) entry which is preliminary data.</text>
</comment>
<organism evidence="9 10">
    <name type="scientific">Nonomuraea antimicrobica</name>
    <dbReference type="NCBI Taxonomy" id="561173"/>
    <lineage>
        <taxon>Bacteria</taxon>
        <taxon>Bacillati</taxon>
        <taxon>Actinomycetota</taxon>
        <taxon>Actinomycetes</taxon>
        <taxon>Streptosporangiales</taxon>
        <taxon>Streptosporangiaceae</taxon>
        <taxon>Nonomuraea</taxon>
    </lineage>
</organism>
<dbReference type="InterPro" id="IPR013131">
    <property type="entry name" value="Mannitol_DH_N"/>
</dbReference>
<proteinExistence type="inferred from homology"/>
<evidence type="ECO:0000256" key="5">
    <source>
        <dbReference type="ARBA" id="ARBA00023027"/>
    </source>
</evidence>
<dbReference type="RefSeq" id="WP_344876019.1">
    <property type="nucleotide sequence ID" value="NZ_BAAAZP010000040.1"/>
</dbReference>
<dbReference type="PRINTS" id="PR00084">
    <property type="entry name" value="MTLDHDRGNASE"/>
</dbReference>
<dbReference type="InterPro" id="IPR013118">
    <property type="entry name" value="Mannitol_DH_C"/>
</dbReference>
<dbReference type="SUPFAM" id="SSF51735">
    <property type="entry name" value="NAD(P)-binding Rossmann-fold domains"/>
    <property type="match status" value="1"/>
</dbReference>
<protein>
    <recommendedName>
        <fullName evidence="3">Mannitol-1-phosphate 5-dehydrogenase</fullName>
        <ecNumber evidence="2">1.1.1.17</ecNumber>
    </recommendedName>
</protein>
<evidence type="ECO:0000256" key="6">
    <source>
        <dbReference type="ARBA" id="ARBA00048615"/>
    </source>
</evidence>
<evidence type="ECO:0000256" key="1">
    <source>
        <dbReference type="ARBA" id="ARBA00006541"/>
    </source>
</evidence>
<dbReference type="Gene3D" id="3.40.50.720">
    <property type="entry name" value="NAD(P)-binding Rossmann-like Domain"/>
    <property type="match status" value="1"/>
</dbReference>
<dbReference type="InterPro" id="IPR000669">
    <property type="entry name" value="Mannitol_DH"/>
</dbReference>
<evidence type="ECO:0000313" key="10">
    <source>
        <dbReference type="Proteomes" id="UP001500902"/>
    </source>
</evidence>
<keyword evidence="5" id="KW-0520">NAD</keyword>
<keyword evidence="10" id="KW-1185">Reference proteome</keyword>
<dbReference type="PANTHER" id="PTHR43362:SF1">
    <property type="entry name" value="MANNITOL DEHYDROGENASE 2-RELATED"/>
    <property type="match status" value="1"/>
</dbReference>
<comment type="catalytic activity">
    <reaction evidence="6">
        <text>D-mannitol 1-phosphate + NAD(+) = beta-D-fructose 6-phosphate + NADH + H(+)</text>
        <dbReference type="Rhea" id="RHEA:19661"/>
        <dbReference type="ChEBI" id="CHEBI:15378"/>
        <dbReference type="ChEBI" id="CHEBI:57540"/>
        <dbReference type="ChEBI" id="CHEBI:57634"/>
        <dbReference type="ChEBI" id="CHEBI:57945"/>
        <dbReference type="ChEBI" id="CHEBI:61381"/>
        <dbReference type="EC" id="1.1.1.17"/>
    </reaction>
</comment>
<dbReference type="InterPro" id="IPR023027">
    <property type="entry name" value="Mannitol_DH_CS"/>
</dbReference>
<dbReference type="InterPro" id="IPR013328">
    <property type="entry name" value="6PGD_dom2"/>
</dbReference>
<name>A0ABP7BH27_9ACTN</name>
<dbReference type="Gene3D" id="1.10.1040.10">
    <property type="entry name" value="N-(1-d-carboxylethyl)-l-norvaline Dehydrogenase, domain 2"/>
    <property type="match status" value="1"/>
</dbReference>
<keyword evidence="4" id="KW-0560">Oxidoreductase</keyword>
<reference evidence="10" key="1">
    <citation type="journal article" date="2019" name="Int. J. Syst. Evol. Microbiol.">
        <title>The Global Catalogue of Microorganisms (GCM) 10K type strain sequencing project: providing services to taxonomists for standard genome sequencing and annotation.</title>
        <authorList>
            <consortium name="The Broad Institute Genomics Platform"/>
            <consortium name="The Broad Institute Genome Sequencing Center for Infectious Disease"/>
            <person name="Wu L."/>
            <person name="Ma J."/>
        </authorList>
    </citation>
    <scope>NUCLEOTIDE SEQUENCE [LARGE SCALE GENOMIC DNA]</scope>
    <source>
        <strain evidence="10">JCM 16904</strain>
    </source>
</reference>
<dbReference type="EMBL" id="BAAAZP010000040">
    <property type="protein sequence ID" value="GAA3659189.1"/>
    <property type="molecule type" value="Genomic_DNA"/>
</dbReference>
<evidence type="ECO:0000313" key="9">
    <source>
        <dbReference type="EMBL" id="GAA3659189.1"/>
    </source>
</evidence>